<comment type="caution">
    <text evidence="1">The sequence shown here is derived from an EMBL/GenBank/DDBJ whole genome shotgun (WGS) entry which is preliminary data.</text>
</comment>
<evidence type="ECO:0000313" key="1">
    <source>
        <dbReference type="EMBL" id="KAI4468275.1"/>
    </source>
</evidence>
<protein>
    <submittedName>
        <fullName evidence="1">Aaa domain-containing</fullName>
    </submittedName>
</protein>
<reference evidence="1" key="1">
    <citation type="submission" date="2022-04" db="EMBL/GenBank/DDBJ databases">
        <title>Chromosome-scale genome assembly of Holotrichia oblita Faldermann.</title>
        <authorList>
            <person name="Rongchong L."/>
        </authorList>
    </citation>
    <scope>NUCLEOTIDE SEQUENCE</scope>
    <source>
        <strain evidence="1">81SQS9</strain>
    </source>
</reference>
<organism evidence="1 2">
    <name type="scientific">Holotrichia oblita</name>
    <name type="common">Chafer beetle</name>
    <dbReference type="NCBI Taxonomy" id="644536"/>
    <lineage>
        <taxon>Eukaryota</taxon>
        <taxon>Metazoa</taxon>
        <taxon>Ecdysozoa</taxon>
        <taxon>Arthropoda</taxon>
        <taxon>Hexapoda</taxon>
        <taxon>Insecta</taxon>
        <taxon>Pterygota</taxon>
        <taxon>Neoptera</taxon>
        <taxon>Endopterygota</taxon>
        <taxon>Coleoptera</taxon>
        <taxon>Polyphaga</taxon>
        <taxon>Scarabaeiformia</taxon>
        <taxon>Scarabaeidae</taxon>
        <taxon>Melolonthinae</taxon>
        <taxon>Holotrichia</taxon>
    </lineage>
</organism>
<dbReference type="EMBL" id="CM043016">
    <property type="protein sequence ID" value="KAI4468275.1"/>
    <property type="molecule type" value="Genomic_DNA"/>
</dbReference>
<evidence type="ECO:0000313" key="2">
    <source>
        <dbReference type="Proteomes" id="UP001056778"/>
    </source>
</evidence>
<dbReference type="Proteomes" id="UP001056778">
    <property type="component" value="Chromosome 2"/>
</dbReference>
<accession>A0ACB9TN94</accession>
<gene>
    <name evidence="1" type="ORF">MML48_2g00013896</name>
</gene>
<keyword evidence="2" id="KW-1185">Reference proteome</keyword>
<name>A0ACB9TN94_HOLOL</name>
<proteinExistence type="predicted"/>
<sequence length="268" mass="30542">MWEPASKLEKEVCQNNQYITSINEDSFEPNVFISGAEYNEIRQHELSIEEDICHAKDISGNRIVDIKYILKWATTIQYNHAKICSTGTLILKKEQRFGLVSKFTFQCNLCERQYKYATEDPTKPNSTIINGAVWGTVASGSTYGHIKELLSVMDVPVMSAKYFYKIECNLNDVWKDALWQELHTAGEEERLVAIEKGHVIENVPWITVYLDDGWNKRSYGHSYNTASGVAVIIGRATRKVLYVGIRNKYCSICARADNINSEPQAHIC</sequence>